<evidence type="ECO:0000313" key="2">
    <source>
        <dbReference type="Proteomes" id="UP000500843"/>
    </source>
</evidence>
<protein>
    <recommendedName>
        <fullName evidence="3">SIR2-like domain-containing protein</fullName>
    </recommendedName>
</protein>
<dbReference type="Proteomes" id="UP000500843">
    <property type="component" value="Chromosome 1"/>
</dbReference>
<evidence type="ECO:0008006" key="3">
    <source>
        <dbReference type="Google" id="ProtNLM"/>
    </source>
</evidence>
<organism evidence="1 2">
    <name type="scientific">Prevotella melaninogenica</name>
    <dbReference type="NCBI Taxonomy" id="28132"/>
    <lineage>
        <taxon>Bacteria</taxon>
        <taxon>Pseudomonadati</taxon>
        <taxon>Bacteroidota</taxon>
        <taxon>Bacteroidia</taxon>
        <taxon>Bacteroidales</taxon>
        <taxon>Prevotellaceae</taxon>
        <taxon>Prevotella</taxon>
    </lineage>
</organism>
<proteinExistence type="predicted"/>
<name>A0A7D4JNV2_9BACT</name>
<reference evidence="1 2" key="1">
    <citation type="submission" date="2020-05" db="EMBL/GenBank/DDBJ databases">
        <title>FDA dAtabase for Regulatory Grade micrObial Sequences (FDA-ARGOS): Supporting development and validation of Infectious Disease Dx tests.</title>
        <authorList>
            <person name="Moreno J."/>
            <person name="Tallon L."/>
            <person name="Sadzewicz L."/>
            <person name="Zhao X."/>
            <person name="Vavikolanu K."/>
            <person name="Mehta A."/>
            <person name="Aluvathingal J."/>
            <person name="Nadendla S."/>
            <person name="Myers T."/>
            <person name="Yan Y."/>
            <person name="Sichtig H."/>
        </authorList>
    </citation>
    <scope>NUCLEOTIDE SEQUENCE [LARGE SCALE GENOMIC DNA]</scope>
    <source>
        <strain evidence="1 2">FDAARGOS_760</strain>
    </source>
</reference>
<evidence type="ECO:0000313" key="1">
    <source>
        <dbReference type="EMBL" id="QKH88199.1"/>
    </source>
</evidence>
<sequence>MIKINKTIWDVDFDDEQEIKLPLSNRQSIAILLGAGFSAPKGYPVGNDMNKNLLNFDDSTLNFAPCGSLASSTDGIKPLFQMDGALNNHQKYFIFCKRLIKEYTEAHSGMFDYEQFYDFIKTEEAKQERYQRLCDDLLDDCESYEYYLSNISHIYNQMVAHLLKDKTGKSWYDDEPFKINCYDGYNGFLTYLSELSRKFIVNVHTLNHDLLFESFNNTGFINGNISDGFDEYGSEYYGILEHEHRNYNCRLERYTGRYNTSIRLYKLHGSIDYVPFYRRDKNGFMKPEKYVKIKWGIGSGNIIKGRKSKYGYDASPFEYHADFLTGTTLKIKRYDEALLFKKLFKKFRNNLSKANFLIIIGYGCKDKGINEMIKDNFDYKNKPSFIIDKYAGASVETFAQKINAKIIKESIDRIDKTWFI</sequence>
<dbReference type="EMBL" id="CP054010">
    <property type="protein sequence ID" value="QKH88199.1"/>
    <property type="molecule type" value="Genomic_DNA"/>
</dbReference>
<dbReference type="AlphaFoldDB" id="A0A7D4JNV2"/>
<dbReference type="RefSeq" id="WP_004360394.1">
    <property type="nucleotide sequence ID" value="NZ_CP054010.1"/>
</dbReference>
<accession>A0A7D4JNV2</accession>
<gene>
    <name evidence="1" type="ORF">FIU21_04420</name>
</gene>